<evidence type="ECO:0000256" key="4">
    <source>
        <dbReference type="ARBA" id="ARBA00022679"/>
    </source>
</evidence>
<dbReference type="Pfam" id="PF02798">
    <property type="entry name" value="GST_N"/>
    <property type="match status" value="1"/>
</dbReference>
<evidence type="ECO:0000256" key="2">
    <source>
        <dbReference type="ARBA" id="ARBA00012452"/>
    </source>
</evidence>
<accession>A0A9D4VI15</accession>
<evidence type="ECO:0000256" key="3">
    <source>
        <dbReference type="ARBA" id="ARBA00022575"/>
    </source>
</evidence>
<protein>
    <recommendedName>
        <fullName evidence="2">glutathione transferase</fullName>
        <ecNumber evidence="2">2.5.1.18</ecNumber>
    </recommendedName>
</protein>
<organism evidence="8 9">
    <name type="scientific">Pisum sativum</name>
    <name type="common">Garden pea</name>
    <name type="synonym">Lathyrus oleraceus</name>
    <dbReference type="NCBI Taxonomy" id="3888"/>
    <lineage>
        <taxon>Eukaryota</taxon>
        <taxon>Viridiplantae</taxon>
        <taxon>Streptophyta</taxon>
        <taxon>Embryophyta</taxon>
        <taxon>Tracheophyta</taxon>
        <taxon>Spermatophyta</taxon>
        <taxon>Magnoliopsida</taxon>
        <taxon>eudicotyledons</taxon>
        <taxon>Gunneridae</taxon>
        <taxon>Pentapetalae</taxon>
        <taxon>rosids</taxon>
        <taxon>fabids</taxon>
        <taxon>Fabales</taxon>
        <taxon>Fabaceae</taxon>
        <taxon>Papilionoideae</taxon>
        <taxon>50 kb inversion clade</taxon>
        <taxon>NPAAA clade</taxon>
        <taxon>Hologalegina</taxon>
        <taxon>IRL clade</taxon>
        <taxon>Fabeae</taxon>
        <taxon>Lathyrus</taxon>
    </lineage>
</organism>
<dbReference type="Gramene" id="Psat7g033760.1">
    <property type="protein sequence ID" value="Psat7g033760.1.cds"/>
    <property type="gene ID" value="Psat7g033760"/>
</dbReference>
<dbReference type="InterPro" id="IPR036282">
    <property type="entry name" value="Glutathione-S-Trfase_C_sf"/>
</dbReference>
<keyword evidence="3" id="KW-0216">Detoxification</keyword>
<feature type="domain" description="GST C-terminal" evidence="7">
    <location>
        <begin position="89"/>
        <end position="246"/>
    </location>
</feature>
<dbReference type="EC" id="2.5.1.18" evidence="2"/>
<evidence type="ECO:0000259" key="7">
    <source>
        <dbReference type="PROSITE" id="PS50405"/>
    </source>
</evidence>
<dbReference type="InterPro" id="IPR010987">
    <property type="entry name" value="Glutathione-S-Trfase_C-like"/>
</dbReference>
<dbReference type="FunFam" id="1.20.1050.10:FF:000039">
    <property type="entry name" value="Glutathione S-transferase theta-1"/>
    <property type="match status" value="1"/>
</dbReference>
<sequence>MKLKVYADRMSQPSRAILIFCKVNGIEIEEIHIELSKREHLSPEFQAINPLKKVPAIVDGRFKLFESHAILIYIASAFPGVANHWYPADASRKAKIHSVLDWHHLNLRRGTAGYVLNTVLAPLLGLPLNAQAAAEAEKVLVSSLSTIENIWLKGDGPFLLGSFRPSIADLSLVCEIMQLQLLDEKDHDRIIGPYKKVQQWIESTKNATKPHFDEVHNVLYKLKARLSAQQSSKADGQIKAGIKAPIFSKM</sequence>
<proteinExistence type="inferred from homology"/>
<dbReference type="CDD" id="cd03050">
    <property type="entry name" value="GST_N_Theta"/>
    <property type="match status" value="1"/>
</dbReference>
<evidence type="ECO:0000256" key="1">
    <source>
        <dbReference type="ARBA" id="ARBA00009899"/>
    </source>
</evidence>
<dbReference type="GO" id="GO:0009407">
    <property type="term" value="P:toxin catabolic process"/>
    <property type="evidence" value="ECO:0007669"/>
    <property type="project" value="UniProtKB-ARBA"/>
</dbReference>
<evidence type="ECO:0000256" key="5">
    <source>
        <dbReference type="ARBA" id="ARBA00047960"/>
    </source>
</evidence>
<dbReference type="SUPFAM" id="SSF52833">
    <property type="entry name" value="Thioredoxin-like"/>
    <property type="match status" value="1"/>
</dbReference>
<dbReference type="SFLD" id="SFLDG01153">
    <property type="entry name" value="Main.4:_Theta-like"/>
    <property type="match status" value="1"/>
</dbReference>
<comment type="caution">
    <text evidence="8">The sequence shown here is derived from an EMBL/GenBank/DDBJ whole genome shotgun (WGS) entry which is preliminary data.</text>
</comment>
<dbReference type="EMBL" id="JAMSHJ010000007">
    <property type="protein sequence ID" value="KAI5383717.1"/>
    <property type="molecule type" value="Genomic_DNA"/>
</dbReference>
<evidence type="ECO:0000259" key="6">
    <source>
        <dbReference type="PROSITE" id="PS50404"/>
    </source>
</evidence>
<dbReference type="InterPro" id="IPR040075">
    <property type="entry name" value="GST_N_Theta"/>
</dbReference>
<dbReference type="SFLD" id="SFLDS00019">
    <property type="entry name" value="Glutathione_Transferase_(cytos"/>
    <property type="match status" value="1"/>
</dbReference>
<comment type="catalytic activity">
    <reaction evidence="5">
        <text>RX + glutathione = an S-substituted glutathione + a halide anion + H(+)</text>
        <dbReference type="Rhea" id="RHEA:16437"/>
        <dbReference type="ChEBI" id="CHEBI:15378"/>
        <dbReference type="ChEBI" id="CHEBI:16042"/>
        <dbReference type="ChEBI" id="CHEBI:17792"/>
        <dbReference type="ChEBI" id="CHEBI:57925"/>
        <dbReference type="ChEBI" id="CHEBI:90779"/>
        <dbReference type="EC" id="2.5.1.18"/>
    </reaction>
</comment>
<evidence type="ECO:0000313" key="8">
    <source>
        <dbReference type="EMBL" id="KAI5383717.1"/>
    </source>
</evidence>
<dbReference type="InterPro" id="IPR004045">
    <property type="entry name" value="Glutathione_S-Trfase_N"/>
</dbReference>
<dbReference type="InterPro" id="IPR040077">
    <property type="entry name" value="GST_C_Theta"/>
</dbReference>
<dbReference type="SFLD" id="SFLDG00358">
    <property type="entry name" value="Main_(cytGST)"/>
    <property type="match status" value="1"/>
</dbReference>
<comment type="similarity">
    <text evidence="1">Belongs to the GST superfamily. Theta family.</text>
</comment>
<gene>
    <name evidence="8" type="ORF">KIW84_070902</name>
</gene>
<dbReference type="PANTHER" id="PTHR44750">
    <property type="entry name" value="GLUTATHIONE S-TRANSFERASE T1-RELATED"/>
    <property type="match status" value="1"/>
</dbReference>
<reference evidence="8 9" key="1">
    <citation type="journal article" date="2022" name="Nat. Genet.">
        <title>Improved pea reference genome and pan-genome highlight genomic features and evolutionary characteristics.</title>
        <authorList>
            <person name="Yang T."/>
            <person name="Liu R."/>
            <person name="Luo Y."/>
            <person name="Hu S."/>
            <person name="Wang D."/>
            <person name="Wang C."/>
            <person name="Pandey M.K."/>
            <person name="Ge S."/>
            <person name="Xu Q."/>
            <person name="Li N."/>
            <person name="Li G."/>
            <person name="Huang Y."/>
            <person name="Saxena R.K."/>
            <person name="Ji Y."/>
            <person name="Li M."/>
            <person name="Yan X."/>
            <person name="He Y."/>
            <person name="Liu Y."/>
            <person name="Wang X."/>
            <person name="Xiang C."/>
            <person name="Varshney R.K."/>
            <person name="Ding H."/>
            <person name="Gao S."/>
            <person name="Zong X."/>
        </authorList>
    </citation>
    <scope>NUCLEOTIDE SEQUENCE [LARGE SCALE GENOMIC DNA]</scope>
    <source>
        <strain evidence="8 9">cv. Zhongwan 6</strain>
    </source>
</reference>
<dbReference type="InterPro" id="IPR036249">
    <property type="entry name" value="Thioredoxin-like_sf"/>
</dbReference>
<dbReference type="InterPro" id="IPR043377">
    <property type="entry name" value="GSTT1/2/3"/>
</dbReference>
<dbReference type="InterPro" id="IPR040079">
    <property type="entry name" value="Glutathione_S-Trfase"/>
</dbReference>
<dbReference type="Gene3D" id="1.20.1050.10">
    <property type="match status" value="1"/>
</dbReference>
<dbReference type="Proteomes" id="UP001058974">
    <property type="component" value="Chromosome 7"/>
</dbReference>
<dbReference type="OrthoDB" id="422574at2759"/>
<keyword evidence="9" id="KW-1185">Reference proteome</keyword>
<name>A0A9D4VI15_PEA</name>
<dbReference type="Gene3D" id="3.40.30.10">
    <property type="entry name" value="Glutaredoxin"/>
    <property type="match status" value="1"/>
</dbReference>
<dbReference type="PANTHER" id="PTHR44750:SF1">
    <property type="entry name" value="GLUTATHIONE S-TRANSFERASE T1-RELATED"/>
    <property type="match status" value="1"/>
</dbReference>
<dbReference type="CDD" id="cd03183">
    <property type="entry name" value="GST_C_Theta"/>
    <property type="match status" value="1"/>
</dbReference>
<dbReference type="Gramene" id="Psat07G0090200-T1">
    <property type="protein sequence ID" value="KAI5383717.1"/>
    <property type="gene ID" value="KIW84_070902"/>
</dbReference>
<dbReference type="PROSITE" id="PS50404">
    <property type="entry name" value="GST_NTER"/>
    <property type="match status" value="1"/>
</dbReference>
<dbReference type="GO" id="GO:0004364">
    <property type="term" value="F:glutathione transferase activity"/>
    <property type="evidence" value="ECO:0007669"/>
    <property type="project" value="UniProtKB-EC"/>
</dbReference>
<evidence type="ECO:0000313" key="9">
    <source>
        <dbReference type="Proteomes" id="UP001058974"/>
    </source>
</evidence>
<dbReference type="SUPFAM" id="SSF47616">
    <property type="entry name" value="GST C-terminal domain-like"/>
    <property type="match status" value="1"/>
</dbReference>
<feature type="domain" description="GST N-terminal" evidence="6">
    <location>
        <begin position="1"/>
        <end position="82"/>
    </location>
</feature>
<dbReference type="AlphaFoldDB" id="A0A9D4VI15"/>
<dbReference type="PROSITE" id="PS50405">
    <property type="entry name" value="GST_CTER"/>
    <property type="match status" value="1"/>
</dbReference>
<keyword evidence="4" id="KW-0808">Transferase</keyword>
<dbReference type="Pfam" id="PF13410">
    <property type="entry name" value="GST_C_2"/>
    <property type="match status" value="1"/>
</dbReference>